<feature type="non-terminal residue" evidence="1">
    <location>
        <position position="67"/>
    </location>
</feature>
<accession>A0A401TUR4</accession>
<keyword evidence="2" id="KW-1185">Reference proteome</keyword>
<reference evidence="1 2" key="1">
    <citation type="journal article" date="2018" name="Nat. Ecol. Evol.">
        <title>Shark genomes provide insights into elasmobranch evolution and the origin of vertebrates.</title>
        <authorList>
            <person name="Hara Y"/>
            <person name="Yamaguchi K"/>
            <person name="Onimaru K"/>
            <person name="Kadota M"/>
            <person name="Koyanagi M"/>
            <person name="Keeley SD"/>
            <person name="Tatsumi K"/>
            <person name="Tanaka K"/>
            <person name="Motone F"/>
            <person name="Kageyama Y"/>
            <person name="Nozu R"/>
            <person name="Adachi N"/>
            <person name="Nishimura O"/>
            <person name="Nakagawa R"/>
            <person name="Tanegashima C"/>
            <person name="Kiyatake I"/>
            <person name="Matsumoto R"/>
            <person name="Murakumo K"/>
            <person name="Nishida K"/>
            <person name="Terakita A"/>
            <person name="Kuratani S"/>
            <person name="Sato K"/>
            <person name="Hyodo S Kuraku.S."/>
        </authorList>
    </citation>
    <scope>NUCLEOTIDE SEQUENCE [LARGE SCALE GENOMIC DNA]</scope>
</reference>
<protein>
    <submittedName>
        <fullName evidence="1">Uncharacterized protein</fullName>
    </submittedName>
</protein>
<gene>
    <name evidence="1" type="ORF">chiPu_0030339</name>
</gene>
<proteinExistence type="predicted"/>
<dbReference type="AlphaFoldDB" id="A0A401TUR4"/>
<evidence type="ECO:0000313" key="1">
    <source>
        <dbReference type="EMBL" id="GCC46395.1"/>
    </source>
</evidence>
<name>A0A401TUR4_CHIPU</name>
<sequence length="67" mass="7682">MGSIWDSLPVKELPGDGHHKLTQETATLLASFLSHQGRDHQTTRLEDLGDEERFQYIKFAVPFDEIK</sequence>
<dbReference type="EMBL" id="BEZZ01180498">
    <property type="protein sequence ID" value="GCC46395.1"/>
    <property type="molecule type" value="Genomic_DNA"/>
</dbReference>
<evidence type="ECO:0000313" key="2">
    <source>
        <dbReference type="Proteomes" id="UP000287033"/>
    </source>
</evidence>
<comment type="caution">
    <text evidence="1">The sequence shown here is derived from an EMBL/GenBank/DDBJ whole genome shotgun (WGS) entry which is preliminary data.</text>
</comment>
<dbReference type="Proteomes" id="UP000287033">
    <property type="component" value="Unassembled WGS sequence"/>
</dbReference>
<organism evidence="1 2">
    <name type="scientific">Chiloscyllium punctatum</name>
    <name type="common">Brownbanded bambooshark</name>
    <name type="synonym">Hemiscyllium punctatum</name>
    <dbReference type="NCBI Taxonomy" id="137246"/>
    <lineage>
        <taxon>Eukaryota</taxon>
        <taxon>Metazoa</taxon>
        <taxon>Chordata</taxon>
        <taxon>Craniata</taxon>
        <taxon>Vertebrata</taxon>
        <taxon>Chondrichthyes</taxon>
        <taxon>Elasmobranchii</taxon>
        <taxon>Galeomorphii</taxon>
        <taxon>Galeoidea</taxon>
        <taxon>Orectolobiformes</taxon>
        <taxon>Hemiscylliidae</taxon>
        <taxon>Chiloscyllium</taxon>
    </lineage>
</organism>